<dbReference type="RefSeq" id="WP_247213129.1">
    <property type="nucleotide sequence ID" value="NZ_JAINVB010000001.1"/>
</dbReference>
<comment type="caution">
    <text evidence="1">The sequence shown here is derived from an EMBL/GenBank/DDBJ whole genome shotgun (WGS) entry which is preliminary data.</text>
</comment>
<name>A0AAW5F1G9_CLOSY</name>
<evidence type="ECO:0000313" key="1">
    <source>
        <dbReference type="EMBL" id="MCK0085011.1"/>
    </source>
</evidence>
<accession>A0AAW5F1G9</accession>
<gene>
    <name evidence="1" type="ORF">K5I21_03765</name>
</gene>
<evidence type="ECO:0000313" key="2">
    <source>
        <dbReference type="Proteomes" id="UP001203136"/>
    </source>
</evidence>
<organism evidence="1 2">
    <name type="scientific">Clostridium symbiosum</name>
    <name type="common">Bacteroides symbiosus</name>
    <dbReference type="NCBI Taxonomy" id="1512"/>
    <lineage>
        <taxon>Bacteria</taxon>
        <taxon>Bacillati</taxon>
        <taxon>Bacillota</taxon>
        <taxon>Clostridia</taxon>
        <taxon>Lachnospirales</taxon>
        <taxon>Lachnospiraceae</taxon>
        <taxon>Otoolea</taxon>
    </lineage>
</organism>
<dbReference type="EMBL" id="JAINVB010000001">
    <property type="protein sequence ID" value="MCK0085011.1"/>
    <property type="molecule type" value="Genomic_DNA"/>
</dbReference>
<proteinExistence type="predicted"/>
<dbReference type="AlphaFoldDB" id="A0AAW5F1G9"/>
<reference evidence="1" key="1">
    <citation type="journal article" date="2022" name="Cell Host Microbe">
        <title>Colonization of the live biotherapeutic product VE303 and modulation of the microbiota and metabolites in healthy volunteers.</title>
        <authorList>
            <person name="Dsouza M."/>
            <person name="Menon R."/>
            <person name="Crossette E."/>
            <person name="Bhattarai S.K."/>
            <person name="Schneider J."/>
            <person name="Kim Y.G."/>
            <person name="Reddy S."/>
            <person name="Caballero S."/>
            <person name="Felix C."/>
            <person name="Cornacchione L."/>
            <person name="Hendrickson J."/>
            <person name="Watson A.R."/>
            <person name="Minot S.S."/>
            <person name="Greenfield N."/>
            <person name="Schopf L."/>
            <person name="Szabady R."/>
            <person name="Patarroyo J."/>
            <person name="Smith W."/>
            <person name="Harrison P."/>
            <person name="Kuijper E.J."/>
            <person name="Kelly C.P."/>
            <person name="Olle B."/>
            <person name="Bobilev D."/>
            <person name="Silber J.L."/>
            <person name="Bucci V."/>
            <person name="Roberts B."/>
            <person name="Faith J."/>
            <person name="Norman J.M."/>
        </authorList>
    </citation>
    <scope>NUCLEOTIDE SEQUENCE</scope>
    <source>
        <strain evidence="1">VE303-04</strain>
    </source>
</reference>
<sequence length="219" mass="25243">MAIIKPRLVDYFNIPVTQEEVPFAIPFLDEDIPLYLDPFLLWKSPSQQDNALHMSLLNSFNYFGFLVKKDRIDEAVQILISLSECSEAGLGSGHTKKGLKISAKTANEILSLFKTIPQVQAYGFTHFEEIQLFVNNISKDRVSDIACNFLKSFLVDFTQDECDKYGIPMKPFDNQSVYNIKTYKQNIETIELPYNPETNTPIILIPKRWLRYSFTLDKL</sequence>
<dbReference type="Proteomes" id="UP001203136">
    <property type="component" value="Unassembled WGS sequence"/>
</dbReference>
<protein>
    <submittedName>
        <fullName evidence="1">Uncharacterized protein</fullName>
    </submittedName>
</protein>